<evidence type="ECO:0000313" key="2">
    <source>
        <dbReference type="Proteomes" id="UP000796880"/>
    </source>
</evidence>
<dbReference type="PANTHER" id="PTHR48449">
    <property type="entry name" value="DUF1985 DOMAIN-CONTAINING PROTEIN"/>
    <property type="match status" value="1"/>
</dbReference>
<reference evidence="1" key="1">
    <citation type="submission" date="2020-03" db="EMBL/GenBank/DDBJ databases">
        <title>A high-quality chromosome-level genome assembly of a woody plant with both climbing and erect habits, Rhamnella rubrinervis.</title>
        <authorList>
            <person name="Lu Z."/>
            <person name="Yang Y."/>
            <person name="Zhu X."/>
            <person name="Sun Y."/>
        </authorList>
    </citation>
    <scope>NUCLEOTIDE SEQUENCE</scope>
    <source>
        <strain evidence="1">BYM</strain>
        <tissue evidence="1">Leaf</tissue>
    </source>
</reference>
<gene>
    <name evidence="1" type="ORF">FNV43_RR20731</name>
</gene>
<dbReference type="PANTHER" id="PTHR48449:SF1">
    <property type="entry name" value="DUF1985 DOMAIN-CONTAINING PROTEIN"/>
    <property type="match status" value="1"/>
</dbReference>
<name>A0A8K0DVD4_9ROSA</name>
<comment type="caution">
    <text evidence="1">The sequence shown here is derived from an EMBL/GenBank/DDBJ whole genome shotgun (WGS) entry which is preliminary data.</text>
</comment>
<keyword evidence="2" id="KW-1185">Reference proteome</keyword>
<dbReference type="AlphaFoldDB" id="A0A8K0DVD4"/>
<proteinExistence type="predicted"/>
<evidence type="ECO:0000313" key="1">
    <source>
        <dbReference type="EMBL" id="KAF3437975.1"/>
    </source>
</evidence>
<organism evidence="1 2">
    <name type="scientific">Rhamnella rubrinervis</name>
    <dbReference type="NCBI Taxonomy" id="2594499"/>
    <lineage>
        <taxon>Eukaryota</taxon>
        <taxon>Viridiplantae</taxon>
        <taxon>Streptophyta</taxon>
        <taxon>Embryophyta</taxon>
        <taxon>Tracheophyta</taxon>
        <taxon>Spermatophyta</taxon>
        <taxon>Magnoliopsida</taxon>
        <taxon>eudicotyledons</taxon>
        <taxon>Gunneridae</taxon>
        <taxon>Pentapetalae</taxon>
        <taxon>rosids</taxon>
        <taxon>fabids</taxon>
        <taxon>Rosales</taxon>
        <taxon>Rhamnaceae</taxon>
        <taxon>rhamnoid group</taxon>
        <taxon>Rhamneae</taxon>
        <taxon>Rhamnella</taxon>
    </lineage>
</organism>
<sequence length="271" mass="30489">MASSSVSKALKYPAATDAHVRITNKAALGKVLDDVKKKMSTLVDNAQDITPEYFVGQRRKMEENCFGQLFLQFNVKFSAAIVHHLLRSQVYTSDKTYLKFNSGGSTTQFRKNEIRDEYFSRADVITNAMVKDVYSTTKQWIEDDDIVKLSLLYILECGLLGKESHAEVKMDHVRMALEKPNPSGTYNLGGCPIAFQIWGYKPIPKLGKLTAHKSDDVVFPPICKWYTTSSINYQTLKNKVFSEEGYDVVATLEASTVEENMLSTSDGVHDE</sequence>
<dbReference type="OrthoDB" id="1930729at2759"/>
<accession>A0A8K0DVD4</accession>
<protein>
    <submittedName>
        <fullName evidence="1">Uncharacterized protein</fullName>
    </submittedName>
</protein>
<dbReference type="EMBL" id="VOIH02000009">
    <property type="protein sequence ID" value="KAF3437975.1"/>
    <property type="molecule type" value="Genomic_DNA"/>
</dbReference>
<dbReference type="Proteomes" id="UP000796880">
    <property type="component" value="Unassembled WGS sequence"/>
</dbReference>